<dbReference type="EMBL" id="CP037920">
    <property type="protein sequence ID" value="QDT99335.1"/>
    <property type="molecule type" value="Genomic_DNA"/>
</dbReference>
<keyword evidence="1" id="KW-0472">Membrane</keyword>
<name>A0A517W238_9PLAN</name>
<dbReference type="AlphaFoldDB" id="A0A517W238"/>
<accession>A0A517W238</accession>
<dbReference type="InterPro" id="IPR049220">
    <property type="entry name" value="DUF6868"/>
</dbReference>
<evidence type="ECO:0000256" key="1">
    <source>
        <dbReference type="SAM" id="Phobius"/>
    </source>
</evidence>
<keyword evidence="1" id="KW-1133">Transmembrane helix</keyword>
<reference evidence="3 4" key="1">
    <citation type="submission" date="2019-03" db="EMBL/GenBank/DDBJ databases">
        <title>Deep-cultivation of Planctomycetes and their phenomic and genomic characterization uncovers novel biology.</title>
        <authorList>
            <person name="Wiegand S."/>
            <person name="Jogler M."/>
            <person name="Boedeker C."/>
            <person name="Pinto D."/>
            <person name="Vollmers J."/>
            <person name="Rivas-Marin E."/>
            <person name="Kohn T."/>
            <person name="Peeters S.H."/>
            <person name="Heuer A."/>
            <person name="Rast P."/>
            <person name="Oberbeckmann S."/>
            <person name="Bunk B."/>
            <person name="Jeske O."/>
            <person name="Meyerdierks A."/>
            <person name="Storesund J.E."/>
            <person name="Kallscheuer N."/>
            <person name="Luecker S."/>
            <person name="Lage O.M."/>
            <person name="Pohl T."/>
            <person name="Merkel B.J."/>
            <person name="Hornburger P."/>
            <person name="Mueller R.-W."/>
            <person name="Bruemmer F."/>
            <person name="Labrenz M."/>
            <person name="Spormann A.M."/>
            <person name="Op den Camp H."/>
            <person name="Overmann J."/>
            <person name="Amann R."/>
            <person name="Jetten M.S.M."/>
            <person name="Mascher T."/>
            <person name="Medema M.H."/>
            <person name="Devos D.P."/>
            <person name="Kaster A.-K."/>
            <person name="Ovreas L."/>
            <person name="Rohde M."/>
            <person name="Galperin M.Y."/>
            <person name="Jogler C."/>
        </authorList>
    </citation>
    <scope>NUCLEOTIDE SEQUENCE [LARGE SCALE GENOMIC DNA]</scope>
    <source>
        <strain evidence="3 4">V144</strain>
    </source>
</reference>
<dbReference type="KEGG" id="gaw:V144x_48460"/>
<proteinExistence type="predicted"/>
<evidence type="ECO:0000313" key="4">
    <source>
        <dbReference type="Proteomes" id="UP000318704"/>
    </source>
</evidence>
<feature type="transmembrane region" description="Helical" evidence="1">
    <location>
        <begin position="63"/>
        <end position="84"/>
    </location>
</feature>
<feature type="domain" description="DUF6868" evidence="2">
    <location>
        <begin position="16"/>
        <end position="85"/>
    </location>
</feature>
<dbReference type="Proteomes" id="UP000318704">
    <property type="component" value="Chromosome"/>
</dbReference>
<keyword evidence="1" id="KW-0812">Transmembrane</keyword>
<organism evidence="3 4">
    <name type="scientific">Gimesia aquarii</name>
    <dbReference type="NCBI Taxonomy" id="2527964"/>
    <lineage>
        <taxon>Bacteria</taxon>
        <taxon>Pseudomonadati</taxon>
        <taxon>Planctomycetota</taxon>
        <taxon>Planctomycetia</taxon>
        <taxon>Planctomycetales</taxon>
        <taxon>Planctomycetaceae</taxon>
        <taxon>Gimesia</taxon>
    </lineage>
</organism>
<feature type="transmembrane region" description="Helical" evidence="1">
    <location>
        <begin position="21"/>
        <end position="43"/>
    </location>
</feature>
<protein>
    <recommendedName>
        <fullName evidence="2">DUF6868 domain-containing protein</fullName>
    </recommendedName>
</protein>
<evidence type="ECO:0000259" key="2">
    <source>
        <dbReference type="Pfam" id="PF21742"/>
    </source>
</evidence>
<sequence>MSQSDNRELLSDVGRICFKCFLMTMGVLLVWFAAFTQAGDWAWEFQSQWFNELSKPEFIQINYYGMTFLKLCAFLFFLFPCLAIKWQLKRNRPMNSA</sequence>
<dbReference type="RefSeq" id="WP_144988741.1">
    <property type="nucleotide sequence ID" value="NZ_CP037920.1"/>
</dbReference>
<gene>
    <name evidence="3" type="ORF">V144x_48460</name>
</gene>
<dbReference type="Pfam" id="PF21742">
    <property type="entry name" value="DUF6868"/>
    <property type="match status" value="1"/>
</dbReference>
<evidence type="ECO:0000313" key="3">
    <source>
        <dbReference type="EMBL" id="QDT99335.1"/>
    </source>
</evidence>